<reference evidence="5 6" key="1">
    <citation type="journal article" date="2019" name="Int. J. Syst. Evol. Microbiol.">
        <title>Anaerobacillus alkaliphilus sp. nov., a novel alkaliphilic and moderately halophilic bacterium.</title>
        <authorList>
            <person name="Borsodi A.K."/>
            <person name="Aszalos J.M."/>
            <person name="Bihari P."/>
            <person name="Nagy I."/>
            <person name="Schumann P."/>
            <person name="Sproer C."/>
            <person name="Kovacs A.L."/>
            <person name="Boka K."/>
            <person name="Dobosy P."/>
            <person name="Ovari M."/>
            <person name="Szili-Kovacs T."/>
            <person name="Toth E."/>
        </authorList>
    </citation>
    <scope>NUCLEOTIDE SEQUENCE [LARGE SCALE GENOMIC DNA]</scope>
    <source>
        <strain evidence="5 6">B16-10</strain>
    </source>
</reference>
<keyword evidence="1" id="KW-0540">Nuclease</keyword>
<dbReference type="InterPro" id="IPR012337">
    <property type="entry name" value="RNaseH-like_sf"/>
</dbReference>
<dbReference type="PANTHER" id="PTHR23044:SF61">
    <property type="entry name" value="3'-5' EXORIBONUCLEASE 1-RELATED"/>
    <property type="match status" value="1"/>
</dbReference>
<dbReference type="CDD" id="cd06133">
    <property type="entry name" value="ERI-1_3'hExo_like"/>
    <property type="match status" value="1"/>
</dbReference>
<dbReference type="InterPro" id="IPR036397">
    <property type="entry name" value="RNaseH_sf"/>
</dbReference>
<dbReference type="EMBL" id="QOUX01000048">
    <property type="protein sequence ID" value="RXI95663.1"/>
    <property type="molecule type" value="Genomic_DNA"/>
</dbReference>
<evidence type="ECO:0000256" key="2">
    <source>
        <dbReference type="ARBA" id="ARBA00022801"/>
    </source>
</evidence>
<keyword evidence="3 5" id="KW-0269">Exonuclease</keyword>
<dbReference type="InterPro" id="IPR051274">
    <property type="entry name" value="3-5_Exoribonuclease"/>
</dbReference>
<dbReference type="PANTHER" id="PTHR23044">
    <property type="entry name" value="3'-5' EXONUCLEASE ERI1-RELATED"/>
    <property type="match status" value="1"/>
</dbReference>
<keyword evidence="2" id="KW-0378">Hydrolase</keyword>
<evidence type="ECO:0000313" key="6">
    <source>
        <dbReference type="Proteomes" id="UP000290649"/>
    </source>
</evidence>
<organism evidence="5 6">
    <name type="scientific">Anaerobacillus alkaliphilus</name>
    <dbReference type="NCBI Taxonomy" id="1548597"/>
    <lineage>
        <taxon>Bacteria</taxon>
        <taxon>Bacillati</taxon>
        <taxon>Bacillota</taxon>
        <taxon>Bacilli</taxon>
        <taxon>Bacillales</taxon>
        <taxon>Bacillaceae</taxon>
        <taxon>Anaerobacillus</taxon>
    </lineage>
</organism>
<dbReference type="AlphaFoldDB" id="A0A4Q0VMD8"/>
<accession>A0A4Q0VMD8</accession>
<keyword evidence="6" id="KW-1185">Reference proteome</keyword>
<dbReference type="InterPro" id="IPR013520">
    <property type="entry name" value="Ribonucl_H"/>
</dbReference>
<dbReference type="InterPro" id="IPR047201">
    <property type="entry name" value="ERI-1_3'hExo-like"/>
</dbReference>
<dbReference type="GO" id="GO:0003676">
    <property type="term" value="F:nucleic acid binding"/>
    <property type="evidence" value="ECO:0007669"/>
    <property type="project" value="InterPro"/>
</dbReference>
<protein>
    <submittedName>
        <fullName evidence="5">Exonuclease</fullName>
    </submittedName>
</protein>
<dbReference type="Proteomes" id="UP000290649">
    <property type="component" value="Unassembled WGS sequence"/>
</dbReference>
<gene>
    <name evidence="5" type="ORF">DS745_23935</name>
</gene>
<dbReference type="SMART" id="SM00479">
    <property type="entry name" value="EXOIII"/>
    <property type="match status" value="1"/>
</dbReference>
<comment type="caution">
    <text evidence="5">The sequence shown here is derived from an EMBL/GenBank/DDBJ whole genome shotgun (WGS) entry which is preliminary data.</text>
</comment>
<evidence type="ECO:0000256" key="3">
    <source>
        <dbReference type="ARBA" id="ARBA00022839"/>
    </source>
</evidence>
<dbReference type="Pfam" id="PF00929">
    <property type="entry name" value="RNase_T"/>
    <property type="match status" value="1"/>
</dbReference>
<evidence type="ECO:0000313" key="5">
    <source>
        <dbReference type="EMBL" id="RXI95663.1"/>
    </source>
</evidence>
<sequence length="225" mass="25839">MITIQICHRRDVFNLNAIVFDLELVKRFRKGQLSEIVEIGACKVDLKSKKIIDQFQLYIKPKSGYVSKSTRKFIKVTKEELKDAVTFNQGIKTFSDWLGEDYYLCAWGKDDKAHIINQCVRNKIKLDWFRNYNDLQKQIGDILVEQNNSQLGLKNALTIAGIEPVGKAHRGIDDAINTAELLLHFVEKITLKENHVTKKEIGQHILKNKQTMQLNKVVKAGLSKT</sequence>
<proteinExistence type="predicted"/>
<dbReference type="GO" id="GO:0000175">
    <property type="term" value="F:3'-5'-RNA exonuclease activity"/>
    <property type="evidence" value="ECO:0007669"/>
    <property type="project" value="InterPro"/>
</dbReference>
<feature type="domain" description="Exonuclease" evidence="4">
    <location>
        <begin position="16"/>
        <end position="191"/>
    </location>
</feature>
<evidence type="ECO:0000259" key="4">
    <source>
        <dbReference type="SMART" id="SM00479"/>
    </source>
</evidence>
<dbReference type="SUPFAM" id="SSF53098">
    <property type="entry name" value="Ribonuclease H-like"/>
    <property type="match status" value="1"/>
</dbReference>
<evidence type="ECO:0000256" key="1">
    <source>
        <dbReference type="ARBA" id="ARBA00022722"/>
    </source>
</evidence>
<name>A0A4Q0VMD8_9BACI</name>
<dbReference type="Gene3D" id="3.30.420.10">
    <property type="entry name" value="Ribonuclease H-like superfamily/Ribonuclease H"/>
    <property type="match status" value="1"/>
</dbReference>
<dbReference type="OrthoDB" id="159416at2"/>